<dbReference type="InterPro" id="IPR045231">
    <property type="entry name" value="Yip1/4-like"/>
</dbReference>
<evidence type="ECO:0000313" key="8">
    <source>
        <dbReference type="Proteomes" id="UP001438707"/>
    </source>
</evidence>
<dbReference type="EMBL" id="JALJOS010000006">
    <property type="protein sequence ID" value="KAK9837785.1"/>
    <property type="molecule type" value="Genomic_DNA"/>
</dbReference>
<dbReference type="GO" id="GO:0005802">
    <property type="term" value="C:trans-Golgi network"/>
    <property type="evidence" value="ECO:0007669"/>
    <property type="project" value="TreeGrafter"/>
</dbReference>
<comment type="similarity">
    <text evidence="2">Belongs to the YIP1 family.</text>
</comment>
<evidence type="ECO:0008006" key="9">
    <source>
        <dbReference type="Google" id="ProtNLM"/>
    </source>
</evidence>
<dbReference type="GO" id="GO:0016020">
    <property type="term" value="C:membrane"/>
    <property type="evidence" value="ECO:0007669"/>
    <property type="project" value="UniProtKB-SubCell"/>
</dbReference>
<dbReference type="Proteomes" id="UP001438707">
    <property type="component" value="Unassembled WGS sequence"/>
</dbReference>
<feature type="transmembrane region" description="Helical" evidence="6">
    <location>
        <begin position="110"/>
        <end position="132"/>
    </location>
</feature>
<sequence length="227" mass="24704">MAQFAYDQQGAQYGQQSQPSVQWYQSAGEPYNTSYTYDTAGTSAAYGSFEEEAPLLEELGIDVSGILQKSFAVLLGRTKSDDLEDLDLGGPLIFAALLAAVHLLTGKLHFGVILGWSVVGSILIWGVVSSLTGIEGPDQKSLQLYSCCCLLGYCMLPMVVFAALALLVPRGSIAYAMAVVATLWCSRLASGLILRRLPDDQDFRDMYYLLIYPCVMVYSAFAILTVY</sequence>
<proteinExistence type="inferred from homology"/>
<feature type="transmembrane region" description="Helical" evidence="6">
    <location>
        <begin position="173"/>
        <end position="194"/>
    </location>
</feature>
<dbReference type="AlphaFoldDB" id="A0AAW1RVV0"/>
<comment type="caution">
    <text evidence="7">The sequence shown here is derived from an EMBL/GenBank/DDBJ whole genome shotgun (WGS) entry which is preliminary data.</text>
</comment>
<dbReference type="PANTHER" id="PTHR21236">
    <property type="entry name" value="GOLGI MEMBRANE PROTEIN YIP1"/>
    <property type="match status" value="1"/>
</dbReference>
<gene>
    <name evidence="7" type="ORF">WJX74_005015</name>
</gene>
<keyword evidence="5 6" id="KW-0472">Membrane</keyword>
<dbReference type="GO" id="GO:0048280">
    <property type="term" value="P:vesicle fusion with Golgi apparatus"/>
    <property type="evidence" value="ECO:0007669"/>
    <property type="project" value="TreeGrafter"/>
</dbReference>
<evidence type="ECO:0000256" key="5">
    <source>
        <dbReference type="ARBA" id="ARBA00023136"/>
    </source>
</evidence>
<reference evidence="7 8" key="1">
    <citation type="journal article" date="2024" name="Nat. Commun.">
        <title>Phylogenomics reveals the evolutionary origins of lichenization in chlorophyte algae.</title>
        <authorList>
            <person name="Puginier C."/>
            <person name="Libourel C."/>
            <person name="Otte J."/>
            <person name="Skaloud P."/>
            <person name="Haon M."/>
            <person name="Grisel S."/>
            <person name="Petersen M."/>
            <person name="Berrin J.G."/>
            <person name="Delaux P.M."/>
            <person name="Dal Grande F."/>
            <person name="Keller J."/>
        </authorList>
    </citation>
    <scope>NUCLEOTIDE SEQUENCE [LARGE SCALE GENOMIC DNA]</scope>
    <source>
        <strain evidence="7 8">SAG 2145</strain>
    </source>
</reference>
<keyword evidence="3 6" id="KW-0812">Transmembrane</keyword>
<name>A0AAW1RVV0_9CHLO</name>
<keyword evidence="4 6" id="KW-1133">Transmembrane helix</keyword>
<evidence type="ECO:0000256" key="2">
    <source>
        <dbReference type="ARBA" id="ARBA00010596"/>
    </source>
</evidence>
<keyword evidence="8" id="KW-1185">Reference proteome</keyword>
<dbReference type="PANTHER" id="PTHR21236:SF2">
    <property type="entry name" value="PROTEIN YIPF"/>
    <property type="match status" value="1"/>
</dbReference>
<accession>A0AAW1RVV0</accession>
<evidence type="ECO:0000256" key="3">
    <source>
        <dbReference type="ARBA" id="ARBA00022692"/>
    </source>
</evidence>
<feature type="transmembrane region" description="Helical" evidence="6">
    <location>
        <begin position="206"/>
        <end position="226"/>
    </location>
</feature>
<protein>
    <recommendedName>
        <fullName evidence="9">Protein YIPF</fullName>
    </recommendedName>
</protein>
<dbReference type="GO" id="GO:0006888">
    <property type="term" value="P:endoplasmic reticulum to Golgi vesicle-mediated transport"/>
    <property type="evidence" value="ECO:0007669"/>
    <property type="project" value="InterPro"/>
</dbReference>
<organism evidence="7 8">
    <name type="scientific">Apatococcus lobatus</name>
    <dbReference type="NCBI Taxonomy" id="904363"/>
    <lineage>
        <taxon>Eukaryota</taxon>
        <taxon>Viridiplantae</taxon>
        <taxon>Chlorophyta</taxon>
        <taxon>core chlorophytes</taxon>
        <taxon>Trebouxiophyceae</taxon>
        <taxon>Chlorellales</taxon>
        <taxon>Chlorellaceae</taxon>
        <taxon>Apatococcus</taxon>
    </lineage>
</organism>
<evidence type="ECO:0000256" key="1">
    <source>
        <dbReference type="ARBA" id="ARBA00004141"/>
    </source>
</evidence>
<feature type="transmembrane region" description="Helical" evidence="6">
    <location>
        <begin position="86"/>
        <end position="104"/>
    </location>
</feature>
<evidence type="ECO:0000313" key="7">
    <source>
        <dbReference type="EMBL" id="KAK9837785.1"/>
    </source>
</evidence>
<comment type="subcellular location">
    <subcellularLocation>
        <location evidence="1">Membrane</location>
        <topology evidence="1">Multi-pass membrane protein</topology>
    </subcellularLocation>
</comment>
<evidence type="ECO:0000256" key="4">
    <source>
        <dbReference type="ARBA" id="ARBA00022989"/>
    </source>
</evidence>
<evidence type="ECO:0000256" key="6">
    <source>
        <dbReference type="SAM" id="Phobius"/>
    </source>
</evidence>
<feature type="transmembrane region" description="Helical" evidence="6">
    <location>
        <begin position="144"/>
        <end position="167"/>
    </location>
</feature>